<dbReference type="SUPFAM" id="SSF56784">
    <property type="entry name" value="HAD-like"/>
    <property type="match status" value="1"/>
</dbReference>
<evidence type="ECO:0000313" key="1">
    <source>
        <dbReference type="EMBL" id="GLL02825.1"/>
    </source>
</evidence>
<keyword evidence="2" id="KW-1185">Reference proteome</keyword>
<proteinExistence type="predicted"/>
<dbReference type="InterPro" id="IPR036412">
    <property type="entry name" value="HAD-like_sf"/>
</dbReference>
<accession>A0A9W6KMC8</accession>
<name>A0A9W6KMC8_9ACTN</name>
<sequence>MADFDAVVTDLDGTVIRRDGTISDATLHAARALQDDGVPLIAATARTPAGVDALHALAPLLTLAVCCSGAVGYVPATAALAWHERIPRDVVTDLAAFLEQRWPSAGLAAYDGRQWWMTPTYQMLYPSRHKGRTAVVPAATIVAVDPCAIAVCHPDWNAPQLIAALHEAGFGATRLVLHHAGPAVVDVTAPAVDKASGVLRALARLGVAPQRVIGFGDMPIDIAMFSAVGHSVAMSNAPDEVRRAATSQAASVEDDGFARTLCDVGLIPCGSRPGSTR</sequence>
<dbReference type="AlphaFoldDB" id="A0A9W6KMC8"/>
<dbReference type="InterPro" id="IPR023214">
    <property type="entry name" value="HAD_sf"/>
</dbReference>
<dbReference type="Proteomes" id="UP001143480">
    <property type="component" value="Unassembled WGS sequence"/>
</dbReference>
<dbReference type="Gene3D" id="3.40.50.1000">
    <property type="entry name" value="HAD superfamily/HAD-like"/>
    <property type="match status" value="1"/>
</dbReference>
<reference evidence="1" key="1">
    <citation type="journal article" date="2014" name="Int. J. Syst. Evol. Microbiol.">
        <title>Complete genome sequence of Corynebacterium casei LMG S-19264T (=DSM 44701T), isolated from a smear-ripened cheese.</title>
        <authorList>
            <consortium name="US DOE Joint Genome Institute (JGI-PGF)"/>
            <person name="Walter F."/>
            <person name="Albersmeier A."/>
            <person name="Kalinowski J."/>
            <person name="Ruckert C."/>
        </authorList>
    </citation>
    <scope>NUCLEOTIDE SEQUENCE</scope>
    <source>
        <strain evidence="1">VKM Ac-1321</strain>
    </source>
</reference>
<dbReference type="GO" id="GO:0005829">
    <property type="term" value="C:cytosol"/>
    <property type="evidence" value="ECO:0007669"/>
    <property type="project" value="TreeGrafter"/>
</dbReference>
<dbReference type="EMBL" id="BSFP01000026">
    <property type="protein sequence ID" value="GLL02825.1"/>
    <property type="molecule type" value="Genomic_DNA"/>
</dbReference>
<dbReference type="GO" id="GO:0000287">
    <property type="term" value="F:magnesium ion binding"/>
    <property type="evidence" value="ECO:0007669"/>
    <property type="project" value="TreeGrafter"/>
</dbReference>
<dbReference type="GO" id="GO:0016791">
    <property type="term" value="F:phosphatase activity"/>
    <property type="evidence" value="ECO:0007669"/>
    <property type="project" value="TreeGrafter"/>
</dbReference>
<evidence type="ECO:0000313" key="2">
    <source>
        <dbReference type="Proteomes" id="UP001143480"/>
    </source>
</evidence>
<dbReference type="Pfam" id="PF08282">
    <property type="entry name" value="Hydrolase_3"/>
    <property type="match status" value="1"/>
</dbReference>
<gene>
    <name evidence="1" type="ORF">GCM10017581_045670</name>
</gene>
<dbReference type="PANTHER" id="PTHR10000:SF8">
    <property type="entry name" value="HAD SUPERFAMILY HYDROLASE-LIKE, TYPE 3"/>
    <property type="match status" value="1"/>
</dbReference>
<dbReference type="Gene3D" id="3.30.1240.10">
    <property type="match status" value="1"/>
</dbReference>
<protein>
    <submittedName>
        <fullName evidence="1">Hydrolase</fullName>
    </submittedName>
</protein>
<keyword evidence="1" id="KW-0378">Hydrolase</keyword>
<dbReference type="PANTHER" id="PTHR10000">
    <property type="entry name" value="PHOSPHOSERINE PHOSPHATASE"/>
    <property type="match status" value="1"/>
</dbReference>
<organism evidence="1 2">
    <name type="scientific">Dactylosporangium matsuzakiense</name>
    <dbReference type="NCBI Taxonomy" id="53360"/>
    <lineage>
        <taxon>Bacteria</taxon>
        <taxon>Bacillati</taxon>
        <taxon>Actinomycetota</taxon>
        <taxon>Actinomycetes</taxon>
        <taxon>Micromonosporales</taxon>
        <taxon>Micromonosporaceae</taxon>
        <taxon>Dactylosporangium</taxon>
    </lineage>
</organism>
<reference evidence="1" key="2">
    <citation type="submission" date="2023-01" db="EMBL/GenBank/DDBJ databases">
        <authorList>
            <person name="Sun Q."/>
            <person name="Evtushenko L."/>
        </authorList>
    </citation>
    <scope>NUCLEOTIDE SEQUENCE</scope>
    <source>
        <strain evidence="1">VKM Ac-1321</strain>
    </source>
</reference>
<dbReference type="RefSeq" id="WP_271189437.1">
    <property type="nucleotide sequence ID" value="NZ_BSFP01000026.1"/>
</dbReference>
<comment type="caution">
    <text evidence="1">The sequence shown here is derived from an EMBL/GenBank/DDBJ whole genome shotgun (WGS) entry which is preliminary data.</text>
</comment>